<name>A0A934SVP4_9BURK</name>
<dbReference type="GO" id="GO:0005829">
    <property type="term" value="C:cytosol"/>
    <property type="evidence" value="ECO:0007669"/>
    <property type="project" value="TreeGrafter"/>
</dbReference>
<dbReference type="SUPFAM" id="SSF55486">
    <property type="entry name" value="Metalloproteases ('zincins'), catalytic domain"/>
    <property type="match status" value="1"/>
</dbReference>
<dbReference type="GO" id="GO:0004177">
    <property type="term" value="F:aminopeptidase activity"/>
    <property type="evidence" value="ECO:0007669"/>
    <property type="project" value="TreeGrafter"/>
</dbReference>
<organism evidence="1 2">
    <name type="scientific">Noviherbaspirillum pedocola</name>
    <dbReference type="NCBI Taxonomy" id="2801341"/>
    <lineage>
        <taxon>Bacteria</taxon>
        <taxon>Pseudomonadati</taxon>
        <taxon>Pseudomonadota</taxon>
        <taxon>Betaproteobacteria</taxon>
        <taxon>Burkholderiales</taxon>
        <taxon>Oxalobacteraceae</taxon>
        <taxon>Noviherbaspirillum</taxon>
    </lineage>
</organism>
<protein>
    <submittedName>
        <fullName evidence="1">Zinc-dependent peptidase</fullName>
    </submittedName>
</protein>
<gene>
    <name evidence="1" type="ORF">JJB74_22735</name>
</gene>
<dbReference type="InterPro" id="IPR024079">
    <property type="entry name" value="MetalloPept_cat_dom_sf"/>
</dbReference>
<dbReference type="InterPro" id="IPR010384">
    <property type="entry name" value="MtfA_fam"/>
</dbReference>
<evidence type="ECO:0000313" key="1">
    <source>
        <dbReference type="EMBL" id="MBK4737445.1"/>
    </source>
</evidence>
<dbReference type="GO" id="GO:0008237">
    <property type="term" value="F:metallopeptidase activity"/>
    <property type="evidence" value="ECO:0007669"/>
    <property type="project" value="InterPro"/>
</dbReference>
<accession>A0A934SVP4</accession>
<sequence length="282" mass="31045">MNLMRRLLRRPAPPIPEALWRDALEAMPFLDRLNADEGERLRVLCAEFLARHRVGGAAGFEMTDAIATRIAAQACLPVLNLTLALYDDLAGVIVYPSAFLVRHSEIDEAGVVHEWDAEMAGEALDAGGAIALSWEDAHADTICDDGGNLVLHEFVHKIDMRDGNANGCPPFLAAFHRGLDAREWKDAFSAAYADFCGRVDALEARLPRRFDPDRDDHADLYAELAGALPLDPYAAEHPAEFFAVASEAFFCWPEPLATAYPRVYTLLAAYFRQETLSSAQAS</sequence>
<dbReference type="PANTHER" id="PTHR30164">
    <property type="entry name" value="MTFA PEPTIDASE"/>
    <property type="match status" value="1"/>
</dbReference>
<dbReference type="PANTHER" id="PTHR30164:SF2">
    <property type="entry name" value="PROTEIN MTFA"/>
    <property type="match status" value="1"/>
</dbReference>
<evidence type="ECO:0000313" key="2">
    <source>
        <dbReference type="Proteomes" id="UP000622890"/>
    </source>
</evidence>
<dbReference type="CDD" id="cd20169">
    <property type="entry name" value="Peptidase_M90_mtfA"/>
    <property type="match status" value="1"/>
</dbReference>
<dbReference type="Pfam" id="PF06167">
    <property type="entry name" value="Peptidase_M90"/>
    <property type="match status" value="1"/>
</dbReference>
<dbReference type="Gene3D" id="1.10.472.150">
    <property type="entry name" value="Glucose-regulated metallo-peptidase M90, N-terminal domain"/>
    <property type="match status" value="1"/>
</dbReference>
<proteinExistence type="predicted"/>
<comment type="caution">
    <text evidence="1">The sequence shown here is derived from an EMBL/GenBank/DDBJ whole genome shotgun (WGS) entry which is preliminary data.</text>
</comment>
<reference evidence="1" key="1">
    <citation type="submission" date="2021-01" db="EMBL/GenBank/DDBJ databases">
        <title>Genome sequence of strain Noviherbaspirillum sp. DKR-6.</title>
        <authorList>
            <person name="Chaudhary D.K."/>
        </authorList>
    </citation>
    <scope>NUCLEOTIDE SEQUENCE</scope>
    <source>
        <strain evidence="1">DKR-6</strain>
    </source>
</reference>
<dbReference type="Proteomes" id="UP000622890">
    <property type="component" value="Unassembled WGS sequence"/>
</dbReference>
<dbReference type="Gene3D" id="3.40.390.10">
    <property type="entry name" value="Collagenase (Catalytic Domain)"/>
    <property type="match status" value="1"/>
</dbReference>
<dbReference type="InterPro" id="IPR042252">
    <property type="entry name" value="MtfA_N"/>
</dbReference>
<dbReference type="EMBL" id="JAEPBG010000012">
    <property type="protein sequence ID" value="MBK4737445.1"/>
    <property type="molecule type" value="Genomic_DNA"/>
</dbReference>
<dbReference type="AlphaFoldDB" id="A0A934SVP4"/>
<keyword evidence="2" id="KW-1185">Reference proteome</keyword>